<gene>
    <name evidence="3" type="ORF">M427DRAFT_67494</name>
</gene>
<dbReference type="GO" id="GO:0007076">
    <property type="term" value="P:mitotic chromosome condensation"/>
    <property type="evidence" value="ECO:0007669"/>
    <property type="project" value="TreeGrafter"/>
</dbReference>
<dbReference type="STRING" id="1344416.A0A139AQ68"/>
<dbReference type="PANTHER" id="PTHR43941">
    <property type="entry name" value="STRUCTURAL MAINTENANCE OF CHROMOSOMES PROTEIN 2"/>
    <property type="match status" value="1"/>
</dbReference>
<feature type="compositionally biased region" description="Low complexity" evidence="2">
    <location>
        <begin position="78"/>
        <end position="92"/>
    </location>
</feature>
<protein>
    <submittedName>
        <fullName evidence="3">Uncharacterized protein</fullName>
    </submittedName>
</protein>
<dbReference type="GO" id="GO:0000785">
    <property type="term" value="C:chromatin"/>
    <property type="evidence" value="ECO:0007669"/>
    <property type="project" value="TreeGrafter"/>
</dbReference>
<feature type="coiled-coil region" evidence="1">
    <location>
        <begin position="440"/>
        <end position="509"/>
    </location>
</feature>
<dbReference type="OrthoDB" id="10254404at2759"/>
<feature type="compositionally biased region" description="Basic and acidic residues" evidence="2">
    <location>
        <begin position="1"/>
        <end position="14"/>
    </location>
</feature>
<feature type="compositionally biased region" description="Polar residues" evidence="2">
    <location>
        <begin position="231"/>
        <end position="247"/>
    </location>
</feature>
<sequence length="589" mass="64824">MDMVGRHPAEETKHMGRAQSNTPPPAQLGQQRPRSRAGDTLTPERPPSPSRRHQSPPRLKTPAPTVDLTPHSASSDRTLTLSPSTMPSSTPLPLDPAALQTDYVRTLQQQVYLLELETRYLKKNGPGGEAFMRMNGGAAAAGLNDAMRGLKVKYVELEERYKGEIKTLQEQLQALRGQASMDSMKISDLEKDKETLKEDVQRARDESSNERAELHASLSAARSSLSSAQLTNTSIQNSNTRLTQENSRLATLAASRETERASMSAERDAYRRSADELRAKLDSAERRALALETRLADTERKHAASDVGFLTGRVSQLEGELIKCREQLKVCEGKLGNEETLRKRVQEENAGLVKRGVDAAAEVERVVAKLKRDESHDAATSRRIAELSESSESARADLARVTTELDLSRSALAASDARCAALSEDLRVCREDVERAGVERLACEERAKSAEEKVKEVEAVVDLVLKEKDSLNSALRTLQAQHTQLTSSNASLQSTHRRLAAQLDDLRTQSEERDRLGRLVEQVEASGEGYLQLMKDVRRALAGRGALPRTGGNGNTTVGGPTSVASRAVVGRFSVEDLREEVEREMRRV</sequence>
<accession>A0A139AQ68</accession>
<organism evidence="3 4">
    <name type="scientific">Gonapodya prolifera (strain JEL478)</name>
    <name type="common">Monoblepharis prolifera</name>
    <dbReference type="NCBI Taxonomy" id="1344416"/>
    <lineage>
        <taxon>Eukaryota</taxon>
        <taxon>Fungi</taxon>
        <taxon>Fungi incertae sedis</taxon>
        <taxon>Chytridiomycota</taxon>
        <taxon>Chytridiomycota incertae sedis</taxon>
        <taxon>Monoblepharidomycetes</taxon>
        <taxon>Monoblepharidales</taxon>
        <taxon>Gonapodyaceae</taxon>
        <taxon>Gonapodya</taxon>
    </lineage>
</organism>
<dbReference type="EMBL" id="KQ965740">
    <property type="protein sequence ID" value="KXS18889.1"/>
    <property type="molecule type" value="Genomic_DNA"/>
</dbReference>
<dbReference type="GO" id="GO:0003682">
    <property type="term" value="F:chromatin binding"/>
    <property type="evidence" value="ECO:0007669"/>
    <property type="project" value="TreeGrafter"/>
</dbReference>
<feature type="compositionally biased region" description="Basic and acidic residues" evidence="2">
    <location>
        <begin position="185"/>
        <end position="214"/>
    </location>
</feature>
<dbReference type="GO" id="GO:0000796">
    <property type="term" value="C:condensin complex"/>
    <property type="evidence" value="ECO:0007669"/>
    <property type="project" value="TreeGrafter"/>
</dbReference>
<feature type="region of interest" description="Disordered" evidence="2">
    <location>
        <begin position="1"/>
        <end position="94"/>
    </location>
</feature>
<dbReference type="Proteomes" id="UP000070544">
    <property type="component" value="Unassembled WGS sequence"/>
</dbReference>
<keyword evidence="4" id="KW-1185">Reference proteome</keyword>
<feature type="coiled-coil region" evidence="1">
    <location>
        <begin position="260"/>
        <end position="301"/>
    </location>
</feature>
<feature type="region of interest" description="Disordered" evidence="2">
    <location>
        <begin position="176"/>
        <end position="247"/>
    </location>
</feature>
<evidence type="ECO:0000256" key="1">
    <source>
        <dbReference type="SAM" id="Coils"/>
    </source>
</evidence>
<evidence type="ECO:0000313" key="4">
    <source>
        <dbReference type="Proteomes" id="UP000070544"/>
    </source>
</evidence>
<evidence type="ECO:0000313" key="3">
    <source>
        <dbReference type="EMBL" id="KXS18889.1"/>
    </source>
</evidence>
<dbReference type="PANTHER" id="PTHR43941:SF1">
    <property type="entry name" value="STRUCTURAL MAINTENANCE OF CHROMOSOMES PROTEIN 2"/>
    <property type="match status" value="1"/>
</dbReference>
<keyword evidence="1" id="KW-0175">Coiled coil</keyword>
<reference evidence="3 4" key="1">
    <citation type="journal article" date="2015" name="Genome Biol. Evol.">
        <title>Phylogenomic analyses indicate that early fungi evolved digesting cell walls of algal ancestors of land plants.</title>
        <authorList>
            <person name="Chang Y."/>
            <person name="Wang S."/>
            <person name="Sekimoto S."/>
            <person name="Aerts A.L."/>
            <person name="Choi C."/>
            <person name="Clum A."/>
            <person name="LaButti K.M."/>
            <person name="Lindquist E.A."/>
            <person name="Yee Ngan C."/>
            <person name="Ohm R.A."/>
            <person name="Salamov A.A."/>
            <person name="Grigoriev I.V."/>
            <person name="Spatafora J.W."/>
            <person name="Berbee M.L."/>
        </authorList>
    </citation>
    <scope>NUCLEOTIDE SEQUENCE [LARGE SCALE GENOMIC DNA]</scope>
    <source>
        <strain evidence="3 4">JEL478</strain>
    </source>
</reference>
<dbReference type="OMA" id="RKATEMH"/>
<dbReference type="AlphaFoldDB" id="A0A139AQ68"/>
<name>A0A139AQ68_GONPJ</name>
<dbReference type="GO" id="GO:0000793">
    <property type="term" value="C:condensed chromosome"/>
    <property type="evidence" value="ECO:0007669"/>
    <property type="project" value="TreeGrafter"/>
</dbReference>
<feature type="compositionally biased region" description="Low complexity" evidence="2">
    <location>
        <begin position="215"/>
        <end position="230"/>
    </location>
</feature>
<proteinExistence type="predicted"/>
<evidence type="ECO:0000256" key="2">
    <source>
        <dbReference type="SAM" id="MobiDB-lite"/>
    </source>
</evidence>